<name>B7PRQ1_IXOSC</name>
<reference evidence="3" key="2">
    <citation type="submission" date="2020-05" db="UniProtKB">
        <authorList>
            <consortium name="EnsemblMetazoa"/>
        </authorList>
    </citation>
    <scope>IDENTIFICATION</scope>
    <source>
        <strain evidence="3">wikel</strain>
    </source>
</reference>
<evidence type="ECO:0000313" key="4">
    <source>
        <dbReference type="Proteomes" id="UP000001555"/>
    </source>
</evidence>
<proteinExistence type="predicted"/>
<protein>
    <submittedName>
        <fullName evidence="2 3">Uncharacterized protein</fullName>
    </submittedName>
</protein>
<dbReference type="HOGENOM" id="CLU_1760806_0_0_1"/>
<dbReference type="AlphaFoldDB" id="B7PRQ1"/>
<reference evidence="2 4" key="1">
    <citation type="submission" date="2008-03" db="EMBL/GenBank/DDBJ databases">
        <title>Annotation of Ixodes scapularis.</title>
        <authorList>
            <consortium name="Ixodes scapularis Genome Project Consortium"/>
            <person name="Caler E."/>
            <person name="Hannick L.I."/>
            <person name="Bidwell S."/>
            <person name="Joardar V."/>
            <person name="Thiagarajan M."/>
            <person name="Amedeo P."/>
            <person name="Galinsky K.J."/>
            <person name="Schobel S."/>
            <person name="Inman J."/>
            <person name="Hostetler J."/>
            <person name="Miller J."/>
            <person name="Hammond M."/>
            <person name="Megy K."/>
            <person name="Lawson D."/>
            <person name="Kodira C."/>
            <person name="Sutton G."/>
            <person name="Meyer J."/>
            <person name="Hill C.A."/>
            <person name="Birren B."/>
            <person name="Nene V."/>
            <person name="Collins F."/>
            <person name="Alarcon-Chaidez F."/>
            <person name="Wikel S."/>
            <person name="Strausberg R."/>
        </authorList>
    </citation>
    <scope>NUCLEOTIDE SEQUENCE [LARGE SCALE GENOMIC DNA]</scope>
    <source>
        <strain evidence="4">Wikel</strain>
        <strain evidence="2">Wikel colony</strain>
    </source>
</reference>
<sequence>MVAFQLWHMFVKLSYHVQPPRMPVSLDHCPGNFSVHAAASNATSVLIPKISYDVFGLSQLSSYWSNLFSSIVTILLGLAISACTGTSKSYKHRLHMSSNMFVKLWWKMNLIQRDTDITNTPFIVDLTKPKTFSPEEESMLQQVKETNI</sequence>
<dbReference type="PaxDb" id="6945-B7PRQ1"/>
<dbReference type="EnsemblMetazoa" id="ISCW007558-RA">
    <property type="protein sequence ID" value="ISCW007558-PA"/>
    <property type="gene ID" value="ISCW007558"/>
</dbReference>
<dbReference type="VEuPathDB" id="VectorBase:ISCI007558"/>
<dbReference type="OrthoDB" id="10600359at2759"/>
<keyword evidence="1" id="KW-1133">Transmembrane helix</keyword>
<feature type="transmembrane region" description="Helical" evidence="1">
    <location>
        <begin position="63"/>
        <end position="83"/>
    </location>
</feature>
<keyword evidence="1" id="KW-0812">Transmembrane</keyword>
<accession>B7PRQ1</accession>
<dbReference type="EMBL" id="ABJB010504727">
    <property type="status" value="NOT_ANNOTATED_CDS"/>
    <property type="molecule type" value="Genomic_DNA"/>
</dbReference>
<dbReference type="Proteomes" id="UP000001555">
    <property type="component" value="Unassembled WGS sequence"/>
</dbReference>
<organism>
    <name type="scientific">Ixodes scapularis</name>
    <name type="common">Black-legged tick</name>
    <name type="synonym">Deer tick</name>
    <dbReference type="NCBI Taxonomy" id="6945"/>
    <lineage>
        <taxon>Eukaryota</taxon>
        <taxon>Metazoa</taxon>
        <taxon>Ecdysozoa</taxon>
        <taxon>Arthropoda</taxon>
        <taxon>Chelicerata</taxon>
        <taxon>Arachnida</taxon>
        <taxon>Acari</taxon>
        <taxon>Parasitiformes</taxon>
        <taxon>Ixodida</taxon>
        <taxon>Ixodoidea</taxon>
        <taxon>Ixodidae</taxon>
        <taxon>Ixodinae</taxon>
        <taxon>Ixodes</taxon>
    </lineage>
</organism>
<evidence type="ECO:0000256" key="1">
    <source>
        <dbReference type="SAM" id="Phobius"/>
    </source>
</evidence>
<dbReference type="VEuPathDB" id="VectorBase:ISCW007558"/>
<evidence type="ECO:0000313" key="2">
    <source>
        <dbReference type="EMBL" id="EEC09273.1"/>
    </source>
</evidence>
<evidence type="ECO:0000313" key="3">
    <source>
        <dbReference type="EnsemblMetazoa" id="ISCW007558-PA"/>
    </source>
</evidence>
<dbReference type="InParanoid" id="B7PRQ1"/>
<gene>
    <name evidence="2" type="ORF">IscW_ISCW007558</name>
</gene>
<keyword evidence="1" id="KW-0472">Membrane</keyword>
<dbReference type="EMBL" id="DS774338">
    <property type="protein sequence ID" value="EEC09273.1"/>
    <property type="molecule type" value="Genomic_DNA"/>
</dbReference>
<keyword evidence="4" id="KW-1185">Reference proteome</keyword>
<dbReference type="VEuPathDB" id="VectorBase:ISCP_009841"/>